<dbReference type="SMART" id="SM00448">
    <property type="entry name" value="REC"/>
    <property type="match status" value="1"/>
</dbReference>
<protein>
    <recommendedName>
        <fullName evidence="1">Stage 0 sporulation protein A homolog</fullName>
    </recommendedName>
</protein>
<dbReference type="GO" id="GO:0003700">
    <property type="term" value="F:DNA-binding transcription factor activity"/>
    <property type="evidence" value="ECO:0007669"/>
    <property type="project" value="InterPro"/>
</dbReference>
<dbReference type="SMART" id="SM00342">
    <property type="entry name" value="HTH_ARAC"/>
    <property type="match status" value="1"/>
</dbReference>
<feature type="region of interest" description="Disordered" evidence="7">
    <location>
        <begin position="136"/>
        <end position="157"/>
    </location>
</feature>
<dbReference type="GeneID" id="86060097"/>
<feature type="domain" description="HTH araC/xylS-type" evidence="8">
    <location>
        <begin position="192"/>
        <end position="294"/>
    </location>
</feature>
<organism evidence="10 11">
    <name type="scientific">Hungatella effluvii</name>
    <dbReference type="NCBI Taxonomy" id="1096246"/>
    <lineage>
        <taxon>Bacteria</taxon>
        <taxon>Bacillati</taxon>
        <taxon>Bacillota</taxon>
        <taxon>Clostridia</taxon>
        <taxon>Lachnospirales</taxon>
        <taxon>Lachnospiraceae</taxon>
        <taxon>Hungatella</taxon>
    </lineage>
</organism>
<name>A0A2V3Y9R2_9FIRM</name>
<dbReference type="GO" id="GO:0000160">
    <property type="term" value="P:phosphorelay signal transduction system"/>
    <property type="evidence" value="ECO:0007669"/>
    <property type="project" value="InterPro"/>
</dbReference>
<keyword evidence="4" id="KW-0804">Transcription</keyword>
<dbReference type="PROSITE" id="PS01124">
    <property type="entry name" value="HTH_ARAC_FAMILY_2"/>
    <property type="match status" value="1"/>
</dbReference>
<evidence type="ECO:0000256" key="1">
    <source>
        <dbReference type="ARBA" id="ARBA00018672"/>
    </source>
</evidence>
<evidence type="ECO:0000256" key="6">
    <source>
        <dbReference type="PROSITE-ProRule" id="PRU00169"/>
    </source>
</evidence>
<evidence type="ECO:0000313" key="10">
    <source>
        <dbReference type="EMBL" id="PXX55831.1"/>
    </source>
</evidence>
<dbReference type="CDD" id="cd17536">
    <property type="entry name" value="REC_YesN-like"/>
    <property type="match status" value="1"/>
</dbReference>
<dbReference type="Proteomes" id="UP000248057">
    <property type="component" value="Unassembled WGS sequence"/>
</dbReference>
<feature type="domain" description="Response regulatory" evidence="9">
    <location>
        <begin position="3"/>
        <end position="120"/>
    </location>
</feature>
<keyword evidence="3" id="KW-0238">DNA-binding</keyword>
<keyword evidence="6" id="KW-0597">Phosphoprotein</keyword>
<dbReference type="Pfam" id="PF12833">
    <property type="entry name" value="HTH_18"/>
    <property type="match status" value="1"/>
</dbReference>
<dbReference type="InterPro" id="IPR020449">
    <property type="entry name" value="Tscrpt_reg_AraC-type_HTH"/>
</dbReference>
<comment type="function">
    <text evidence="5">May play the central regulatory role in sporulation. It may be an element of the effector pathway responsible for the activation of sporulation genes in response to nutritional stress. Spo0A may act in concert with spo0H (a sigma factor) to control the expression of some genes that are critical to the sporulation process.</text>
</comment>
<dbReference type="PANTHER" id="PTHR43280">
    <property type="entry name" value="ARAC-FAMILY TRANSCRIPTIONAL REGULATOR"/>
    <property type="match status" value="1"/>
</dbReference>
<reference evidence="10 11" key="1">
    <citation type="submission" date="2018-05" db="EMBL/GenBank/DDBJ databases">
        <title>Genomic Encyclopedia of Type Strains, Phase IV (KMG-IV): sequencing the most valuable type-strain genomes for metagenomic binning, comparative biology and taxonomic classification.</title>
        <authorList>
            <person name="Goeker M."/>
        </authorList>
    </citation>
    <scope>NUCLEOTIDE SEQUENCE [LARGE SCALE GENOMIC DNA]</scope>
    <source>
        <strain evidence="10 11">DSM 24995</strain>
    </source>
</reference>
<evidence type="ECO:0000256" key="3">
    <source>
        <dbReference type="ARBA" id="ARBA00023125"/>
    </source>
</evidence>
<dbReference type="PRINTS" id="PR00032">
    <property type="entry name" value="HTHARAC"/>
</dbReference>
<feature type="region of interest" description="Disordered" evidence="7">
    <location>
        <begin position="163"/>
        <end position="182"/>
    </location>
</feature>
<feature type="modified residue" description="4-aspartylphosphate" evidence="6">
    <location>
        <position position="55"/>
    </location>
</feature>
<dbReference type="InterPro" id="IPR001789">
    <property type="entry name" value="Sig_transdc_resp-reg_receiver"/>
</dbReference>
<dbReference type="SUPFAM" id="SSF46689">
    <property type="entry name" value="Homeodomain-like"/>
    <property type="match status" value="2"/>
</dbReference>
<dbReference type="SUPFAM" id="SSF52172">
    <property type="entry name" value="CheY-like"/>
    <property type="match status" value="1"/>
</dbReference>
<evidence type="ECO:0000259" key="9">
    <source>
        <dbReference type="PROSITE" id="PS50110"/>
    </source>
</evidence>
<dbReference type="InterPro" id="IPR009057">
    <property type="entry name" value="Homeodomain-like_sf"/>
</dbReference>
<gene>
    <name evidence="10" type="ORF">DFR60_102105</name>
</gene>
<dbReference type="PANTHER" id="PTHR43280:SF28">
    <property type="entry name" value="HTH-TYPE TRANSCRIPTIONAL ACTIVATOR RHAS"/>
    <property type="match status" value="1"/>
</dbReference>
<dbReference type="Pfam" id="PF00072">
    <property type="entry name" value="Response_reg"/>
    <property type="match status" value="1"/>
</dbReference>
<sequence>MYRVLIADDEMIERKVLYKTLTENLGDQCTIFQAENGREALRVYEEEKIQIAILDIEMPGINGIEAAQKIREQDGDCCIIFLTAFDEFAYAKSAITVKALDYLLKPYDEQELMLVLEEAMRLTEGRMRRERAAKEKMNAGAYSGTGPDGRSASETAGCDGGVAEASKMTGRDGGGAEASRDEGEDFGSIRLSRVAEIIDKYIHENYMFDISMQDMARMMNYSEAYFCKLFKQCFNKNFTSYLTEFRVAEAKKMLEEPTVNVKEIGKAVGYADSNYFAKVFKRITGQSPTEYRMVIFQRM</sequence>
<accession>A0A2V3Y9R2</accession>
<dbReference type="EMBL" id="QJKD01000002">
    <property type="protein sequence ID" value="PXX55831.1"/>
    <property type="molecule type" value="Genomic_DNA"/>
</dbReference>
<evidence type="ECO:0000256" key="4">
    <source>
        <dbReference type="ARBA" id="ARBA00023163"/>
    </source>
</evidence>
<evidence type="ECO:0000256" key="2">
    <source>
        <dbReference type="ARBA" id="ARBA00023015"/>
    </source>
</evidence>
<dbReference type="AlphaFoldDB" id="A0A2V3Y9R2"/>
<dbReference type="GO" id="GO:0043565">
    <property type="term" value="F:sequence-specific DNA binding"/>
    <property type="evidence" value="ECO:0007669"/>
    <property type="project" value="InterPro"/>
</dbReference>
<dbReference type="InterPro" id="IPR018060">
    <property type="entry name" value="HTH_AraC"/>
</dbReference>
<evidence type="ECO:0000313" key="11">
    <source>
        <dbReference type="Proteomes" id="UP000248057"/>
    </source>
</evidence>
<evidence type="ECO:0000256" key="5">
    <source>
        <dbReference type="ARBA" id="ARBA00024867"/>
    </source>
</evidence>
<comment type="caution">
    <text evidence="10">The sequence shown here is derived from an EMBL/GenBank/DDBJ whole genome shotgun (WGS) entry which is preliminary data.</text>
</comment>
<dbReference type="Gene3D" id="1.10.10.60">
    <property type="entry name" value="Homeodomain-like"/>
    <property type="match status" value="2"/>
</dbReference>
<evidence type="ECO:0000259" key="8">
    <source>
        <dbReference type="PROSITE" id="PS01124"/>
    </source>
</evidence>
<keyword evidence="11" id="KW-1185">Reference proteome</keyword>
<keyword evidence="2" id="KW-0805">Transcription regulation</keyword>
<proteinExistence type="predicted"/>
<evidence type="ECO:0000256" key="7">
    <source>
        <dbReference type="SAM" id="MobiDB-lite"/>
    </source>
</evidence>
<dbReference type="RefSeq" id="WP_110321710.1">
    <property type="nucleotide sequence ID" value="NZ_QJKD01000002.1"/>
</dbReference>
<dbReference type="PROSITE" id="PS50110">
    <property type="entry name" value="RESPONSE_REGULATORY"/>
    <property type="match status" value="1"/>
</dbReference>
<dbReference type="Gene3D" id="3.40.50.2300">
    <property type="match status" value="1"/>
</dbReference>
<dbReference type="InterPro" id="IPR011006">
    <property type="entry name" value="CheY-like_superfamily"/>
</dbReference>